<sequence length="439" mass="47571">MGFGILLDANTQWVLMGTLLLGLASGVLGSFALLKKQSLIGDAMAHAALPGICIAFLLHGSKSIGWFLVGAALAGLVATYCIQSIIRYSRIKEDTAIGLVLSVFFGFGIVLLTYINQGKGGNQSGLTDFIFGKAASLVGSDVRTISGIALLLLIGSVLLFKEMKILTFDPQFAKGIGLPVGVLNGILMSGIVAAVVIGLQAVGVILMSAMLITPAIAARYWTERLEYMVLISGAIGAVSGVCGTMLSTVANGMPTGPLIIVAATLLFLFSLICAPRRGLLSKYIRERKTRQRVEREHVLEAMYDILERRVSSGQYVKSIKLDEIIAYKSMDTNAVHRALSQLRKEKHVHIHHSALRLTTAGLEEAYNVTLRNRLIEIYLANESVYAHINIREEDILHVSEGVLAELIKLLKLHGKEPLIIPRSSKRHKAGYRAGWEGNK</sequence>
<dbReference type="EMBL" id="JARULN010000001">
    <property type="protein sequence ID" value="MDG5752786.1"/>
    <property type="molecule type" value="Genomic_DNA"/>
</dbReference>
<keyword evidence="3 8" id="KW-0813">Transport</keyword>
<keyword evidence="5 8" id="KW-0812">Transmembrane</keyword>
<dbReference type="Proteomes" id="UP001218246">
    <property type="component" value="Unassembled WGS sequence"/>
</dbReference>
<feature type="transmembrane region" description="Helical" evidence="9">
    <location>
        <begin position="95"/>
        <end position="115"/>
    </location>
</feature>
<feature type="transmembrane region" description="Helical" evidence="9">
    <location>
        <begin position="64"/>
        <end position="83"/>
    </location>
</feature>
<comment type="subcellular location">
    <subcellularLocation>
        <location evidence="1 8">Cell membrane</location>
        <topology evidence="1 8">Multi-pass membrane protein</topology>
    </subcellularLocation>
</comment>
<accession>A0ABT6H2W3</accession>
<feature type="transmembrane region" description="Helical" evidence="9">
    <location>
        <begin position="201"/>
        <end position="221"/>
    </location>
</feature>
<evidence type="ECO:0000256" key="2">
    <source>
        <dbReference type="ARBA" id="ARBA00008034"/>
    </source>
</evidence>
<dbReference type="InterPro" id="IPR001626">
    <property type="entry name" value="ABC_TroCD"/>
</dbReference>
<organism evidence="10 11">
    <name type="scientific">Ectobacillus antri</name>
    <dbReference type="NCBI Taxonomy" id="2486280"/>
    <lineage>
        <taxon>Bacteria</taxon>
        <taxon>Bacillati</taxon>
        <taxon>Bacillota</taxon>
        <taxon>Bacilli</taxon>
        <taxon>Bacillales</taxon>
        <taxon>Bacillaceae</taxon>
        <taxon>Ectobacillus</taxon>
    </lineage>
</organism>
<dbReference type="Pfam" id="PF00950">
    <property type="entry name" value="ABC-3"/>
    <property type="match status" value="1"/>
</dbReference>
<dbReference type="PANTHER" id="PTHR30477">
    <property type="entry name" value="ABC-TRANSPORTER METAL-BINDING PROTEIN"/>
    <property type="match status" value="1"/>
</dbReference>
<evidence type="ECO:0000256" key="9">
    <source>
        <dbReference type="SAM" id="Phobius"/>
    </source>
</evidence>
<dbReference type="InterPro" id="IPR037294">
    <property type="entry name" value="ABC_BtuC-like"/>
</dbReference>
<evidence type="ECO:0000256" key="6">
    <source>
        <dbReference type="ARBA" id="ARBA00022989"/>
    </source>
</evidence>
<proteinExistence type="inferred from homology"/>
<comment type="caution">
    <text evidence="10">The sequence shown here is derived from an EMBL/GenBank/DDBJ whole genome shotgun (WGS) entry which is preliminary data.</text>
</comment>
<feature type="transmembrane region" description="Helical" evidence="9">
    <location>
        <begin position="142"/>
        <end position="160"/>
    </location>
</feature>
<feature type="transmembrane region" description="Helical" evidence="9">
    <location>
        <begin position="256"/>
        <end position="275"/>
    </location>
</feature>
<keyword evidence="11" id="KW-1185">Reference proteome</keyword>
<reference evidence="10 11" key="1">
    <citation type="submission" date="2023-04" db="EMBL/GenBank/DDBJ databases">
        <title>Ectobacillus antri isolated from activated sludge.</title>
        <authorList>
            <person name="Yan P."/>
            <person name="Liu X."/>
        </authorList>
    </citation>
    <scope>NUCLEOTIDE SEQUENCE [LARGE SCALE GENOMIC DNA]</scope>
    <source>
        <strain evidence="10 11">C18H</strain>
    </source>
</reference>
<feature type="transmembrane region" description="Helical" evidence="9">
    <location>
        <begin position="39"/>
        <end position="58"/>
    </location>
</feature>
<dbReference type="InterPro" id="IPR036388">
    <property type="entry name" value="WH-like_DNA-bd_sf"/>
</dbReference>
<gene>
    <name evidence="10" type="ORF">P6P90_02060</name>
</gene>
<dbReference type="Gene3D" id="1.10.10.10">
    <property type="entry name" value="Winged helix-like DNA-binding domain superfamily/Winged helix DNA-binding domain"/>
    <property type="match status" value="1"/>
</dbReference>
<feature type="transmembrane region" description="Helical" evidence="9">
    <location>
        <begin position="228"/>
        <end position="250"/>
    </location>
</feature>
<name>A0ABT6H2W3_9BACI</name>
<evidence type="ECO:0000256" key="4">
    <source>
        <dbReference type="ARBA" id="ARBA00022475"/>
    </source>
</evidence>
<evidence type="ECO:0000313" key="10">
    <source>
        <dbReference type="EMBL" id="MDG5752786.1"/>
    </source>
</evidence>
<feature type="transmembrane region" description="Helical" evidence="9">
    <location>
        <begin position="12"/>
        <end position="34"/>
    </location>
</feature>
<dbReference type="SUPFAM" id="SSF81345">
    <property type="entry name" value="ABC transporter involved in vitamin B12 uptake, BtuC"/>
    <property type="match status" value="1"/>
</dbReference>
<evidence type="ECO:0000256" key="7">
    <source>
        <dbReference type="ARBA" id="ARBA00023136"/>
    </source>
</evidence>
<evidence type="ECO:0000313" key="11">
    <source>
        <dbReference type="Proteomes" id="UP001218246"/>
    </source>
</evidence>
<feature type="transmembrane region" description="Helical" evidence="9">
    <location>
        <begin position="172"/>
        <end position="195"/>
    </location>
</feature>
<keyword evidence="4" id="KW-1003">Cell membrane</keyword>
<comment type="similarity">
    <text evidence="2 8">Belongs to the ABC-3 integral membrane protein family.</text>
</comment>
<dbReference type="RefSeq" id="WP_278017926.1">
    <property type="nucleotide sequence ID" value="NZ_JARRRY010000001.1"/>
</dbReference>
<keyword evidence="6 9" id="KW-1133">Transmembrane helix</keyword>
<evidence type="ECO:0000256" key="1">
    <source>
        <dbReference type="ARBA" id="ARBA00004651"/>
    </source>
</evidence>
<evidence type="ECO:0000256" key="8">
    <source>
        <dbReference type="RuleBase" id="RU003943"/>
    </source>
</evidence>
<dbReference type="PANTHER" id="PTHR30477:SF3">
    <property type="entry name" value="METAL TRANSPORT SYSTEM MEMBRANE PROTEIN CT_069-RELATED"/>
    <property type="match status" value="1"/>
</dbReference>
<evidence type="ECO:0000256" key="5">
    <source>
        <dbReference type="ARBA" id="ARBA00022692"/>
    </source>
</evidence>
<keyword evidence="7 9" id="KW-0472">Membrane</keyword>
<dbReference type="CDD" id="cd06550">
    <property type="entry name" value="TM_ABC_iron-siderophores_like"/>
    <property type="match status" value="1"/>
</dbReference>
<protein>
    <submittedName>
        <fullName evidence="10">Iron chelate uptake ABC transporter family permease subunit</fullName>
    </submittedName>
</protein>
<dbReference type="Gene3D" id="1.10.3470.10">
    <property type="entry name" value="ABC transporter involved in vitamin B12 uptake, BtuC"/>
    <property type="match status" value="1"/>
</dbReference>
<evidence type="ECO:0000256" key="3">
    <source>
        <dbReference type="ARBA" id="ARBA00022448"/>
    </source>
</evidence>